<dbReference type="InterPro" id="IPR000792">
    <property type="entry name" value="Tscrpt_reg_LuxR_C"/>
</dbReference>
<gene>
    <name evidence="4" type="ORF">ISU07_21415</name>
</gene>
<dbReference type="EMBL" id="JADKPN010000018">
    <property type="protein sequence ID" value="MBF4765698.1"/>
    <property type="molecule type" value="Genomic_DNA"/>
</dbReference>
<dbReference type="SMART" id="SM00421">
    <property type="entry name" value="HTH_LUXR"/>
    <property type="match status" value="1"/>
</dbReference>
<dbReference type="RefSeq" id="WP_194708885.1">
    <property type="nucleotide sequence ID" value="NZ_JADKPN010000018.1"/>
</dbReference>
<dbReference type="AlphaFoldDB" id="A0A930VIX8"/>
<dbReference type="PRINTS" id="PR00038">
    <property type="entry name" value="HTHLUXR"/>
</dbReference>
<dbReference type="Pfam" id="PF13191">
    <property type="entry name" value="AAA_16"/>
    <property type="match status" value="1"/>
</dbReference>
<evidence type="ECO:0000313" key="4">
    <source>
        <dbReference type="EMBL" id="MBF4765698.1"/>
    </source>
</evidence>
<proteinExistence type="predicted"/>
<name>A0A930VIX8_9ACTN</name>
<dbReference type="SUPFAM" id="SSF46894">
    <property type="entry name" value="C-terminal effector domain of the bipartite response regulators"/>
    <property type="match status" value="1"/>
</dbReference>
<feature type="domain" description="HTH luxR-type" evidence="3">
    <location>
        <begin position="843"/>
        <end position="908"/>
    </location>
</feature>
<dbReference type="PROSITE" id="PS00622">
    <property type="entry name" value="HTH_LUXR_1"/>
    <property type="match status" value="1"/>
</dbReference>
<dbReference type="PANTHER" id="PTHR16305:SF35">
    <property type="entry name" value="TRANSCRIPTIONAL ACTIVATOR DOMAIN"/>
    <property type="match status" value="1"/>
</dbReference>
<dbReference type="PANTHER" id="PTHR16305">
    <property type="entry name" value="TESTICULAR SOLUBLE ADENYLYL CYCLASE"/>
    <property type="match status" value="1"/>
</dbReference>
<keyword evidence="2" id="KW-0067">ATP-binding</keyword>
<dbReference type="InterPro" id="IPR041664">
    <property type="entry name" value="AAA_16"/>
</dbReference>
<dbReference type="InterPro" id="IPR027417">
    <property type="entry name" value="P-loop_NTPase"/>
</dbReference>
<dbReference type="InterPro" id="IPR036388">
    <property type="entry name" value="WH-like_DNA-bd_sf"/>
</dbReference>
<protein>
    <submittedName>
        <fullName evidence="4">AAA family ATPase</fullName>
    </submittedName>
</protein>
<accession>A0A930VIX8</accession>
<evidence type="ECO:0000259" key="3">
    <source>
        <dbReference type="PROSITE" id="PS50043"/>
    </source>
</evidence>
<dbReference type="GO" id="GO:0005524">
    <property type="term" value="F:ATP binding"/>
    <property type="evidence" value="ECO:0007669"/>
    <property type="project" value="UniProtKB-KW"/>
</dbReference>
<dbReference type="GO" id="GO:0006355">
    <property type="term" value="P:regulation of DNA-templated transcription"/>
    <property type="evidence" value="ECO:0007669"/>
    <property type="project" value="InterPro"/>
</dbReference>
<keyword evidence="5" id="KW-1185">Reference proteome</keyword>
<comment type="caution">
    <text evidence="4">The sequence shown here is derived from an EMBL/GenBank/DDBJ whole genome shotgun (WGS) entry which is preliminary data.</text>
</comment>
<dbReference type="GO" id="GO:0003677">
    <property type="term" value="F:DNA binding"/>
    <property type="evidence" value="ECO:0007669"/>
    <property type="project" value="InterPro"/>
</dbReference>
<sequence length="912" mass="99235">MSLVAREVELGAIRRLVAGEPGEGVRALVLEGAPGIGKTSLWEQGVAWGREHERRVLVARSSQAETGLSFAGLIDLFDGVDSDELDAVPGPQLRALEVALYRADPGDRPPEAQVIALAVLAALRLLSEHHPIVVALDDVQWLDSTSEEALAFVARRLRRERVTFLMTRRPGRRTALERALPDDHVDHIVVGGTTLAGTREILATRLGLRLPHHLLRRVHETTAGNPLFALELGRQLATRDPGTLTGSLPIPDHVDDLLGVRVADLERPVRRLLLAIALEPDLRVSQLREHAGGAALDGGVEAGVVTVDGERVRVAHPLIAAAAQRQASQEELWELHRRIADVVAEEHRRVLHLALATPEADEALARRLDVAAAVASARGATRLAIDLAAHALRLTPPDVVDDDRVLALGQHLHDAGEKQRLTDLLGERVLALPPGAPRVAAYTMLTEGVVTGSDEINQLLEKALAEAGDDPRLRGLALAFLAENEAVVEVQGLERADARASEAVALSEHGTLDEQRTAITTLTWTQALRGHPVDHLLRRHQGLSADGTYLARHPQRVAGQRHVWRGELSVARQLLTDFRDASEQWADAYAHGRLHLCELELRAGGWDEVERMLDEWAQSTDSALLQWPMYERCRGLLAAGRGDVEEARRWAGRARDMAEQTGVRWDWLESSRALGQAALLAKDLPEAVRHLGAVWDHTVREGVLDPGAFPAGPDLVEALIESEDVDGARRVNDTLADRAGHQDHPWARHGARRGAALLAVAEKGYDDDLGEDLAAVAAAYGELGLAFDEARAVLALGRAQRRAKKWGAARETLERAVAVFDELGSPGWADDARAELERSGARRSATEGLLTATERRVADLAVEGLTNKEIARTLVVTVNTVEFHLRNTYAKLGIRSRVQLAAALQGTDDQQP</sequence>
<dbReference type="Proteomes" id="UP000640489">
    <property type="component" value="Unassembled WGS sequence"/>
</dbReference>
<reference evidence="4" key="1">
    <citation type="submission" date="2020-11" db="EMBL/GenBank/DDBJ databases">
        <title>Nocardioides sp. nov., isolated from Soil of Cynanchum wilfordii Hemsley rhizosphere.</title>
        <authorList>
            <person name="Lee J.-S."/>
            <person name="Suh M.K."/>
            <person name="Kim J.-S."/>
        </authorList>
    </citation>
    <scope>NUCLEOTIDE SEQUENCE</scope>
    <source>
        <strain evidence="4">KCTC 19275</strain>
    </source>
</reference>
<dbReference type="SUPFAM" id="SSF52540">
    <property type="entry name" value="P-loop containing nucleoside triphosphate hydrolases"/>
    <property type="match status" value="1"/>
</dbReference>
<organism evidence="4 5">
    <name type="scientific">Nocardioides islandensis</name>
    <dbReference type="NCBI Taxonomy" id="433663"/>
    <lineage>
        <taxon>Bacteria</taxon>
        <taxon>Bacillati</taxon>
        <taxon>Actinomycetota</taxon>
        <taxon>Actinomycetes</taxon>
        <taxon>Propionibacteriales</taxon>
        <taxon>Nocardioidaceae</taxon>
        <taxon>Nocardioides</taxon>
    </lineage>
</organism>
<evidence type="ECO:0000313" key="5">
    <source>
        <dbReference type="Proteomes" id="UP000640489"/>
    </source>
</evidence>
<dbReference type="PROSITE" id="PS50043">
    <property type="entry name" value="HTH_LUXR_2"/>
    <property type="match status" value="1"/>
</dbReference>
<dbReference type="Pfam" id="PF00196">
    <property type="entry name" value="GerE"/>
    <property type="match status" value="1"/>
</dbReference>
<dbReference type="GO" id="GO:0005737">
    <property type="term" value="C:cytoplasm"/>
    <property type="evidence" value="ECO:0007669"/>
    <property type="project" value="TreeGrafter"/>
</dbReference>
<dbReference type="Gene3D" id="1.10.10.10">
    <property type="entry name" value="Winged helix-like DNA-binding domain superfamily/Winged helix DNA-binding domain"/>
    <property type="match status" value="1"/>
</dbReference>
<dbReference type="InterPro" id="IPR016032">
    <property type="entry name" value="Sig_transdc_resp-reg_C-effctor"/>
</dbReference>
<evidence type="ECO:0000256" key="1">
    <source>
        <dbReference type="ARBA" id="ARBA00022741"/>
    </source>
</evidence>
<dbReference type="GO" id="GO:0004016">
    <property type="term" value="F:adenylate cyclase activity"/>
    <property type="evidence" value="ECO:0007669"/>
    <property type="project" value="TreeGrafter"/>
</dbReference>
<keyword evidence="1" id="KW-0547">Nucleotide-binding</keyword>
<evidence type="ECO:0000256" key="2">
    <source>
        <dbReference type="ARBA" id="ARBA00022840"/>
    </source>
</evidence>
<dbReference type="CDD" id="cd06170">
    <property type="entry name" value="LuxR_C_like"/>
    <property type="match status" value="1"/>
</dbReference>